<evidence type="ECO:0000256" key="3">
    <source>
        <dbReference type="ARBA" id="ARBA00004629"/>
    </source>
</evidence>
<keyword evidence="9" id="KW-0493">Microtubule</keyword>
<sequence>MLANPPLASMRRPSNHAARQAHALDCTTTPAESETSQQLQVYMSPIATLPPEIISEIFKHYIPPYPARPLFHGDYSPTTLGQVCRRWRLVAHSTTVLWRAFHLFEFGPGIDQPTSFSRLQRHLDLAQTWSERSKILPLSVALTTSRFSLDAVKAHKLALQFLVANQSRLAYLTVSLFTDIEFDGPMPLLRRLEVGTGPRPEYCFRVDITGIVPATVLESIFRTSQALRYARIGLASATHRLLPPSMASIPLDALGVLVLDESRDTRVGFSHADWDPVHVRVLLAALRVPKLVSLAIRELFLDKLKTVAPPFESLGCSNLRRLHVVDSTRVEADYREELPQIEEIVVHEESSVAELDSWADTTMSQLDRDRDGSSSDASFFERERERLTREIKADFDTVLSSTNTLNRKLEEVIGMTKEYSTIADLWSSFYQLMRDTGTGETDVDQELVAEEQEHAAANPKSSSKNGQ</sequence>
<dbReference type="EMBL" id="DF846523">
    <property type="protein sequence ID" value="GAT50624.1"/>
    <property type="molecule type" value="Genomic_DNA"/>
</dbReference>
<dbReference type="SUPFAM" id="SSF81383">
    <property type="entry name" value="F-box domain"/>
    <property type="match status" value="1"/>
</dbReference>
<feature type="domain" description="F-box" evidence="17">
    <location>
        <begin position="46"/>
        <end position="102"/>
    </location>
</feature>
<dbReference type="Proteomes" id="UP000815677">
    <property type="component" value="Unassembled WGS sequence"/>
</dbReference>
<reference evidence="18" key="1">
    <citation type="submission" date="2014-09" db="EMBL/GenBank/DDBJ databases">
        <title>Genome sequence of the luminous mushroom Mycena chlorophos for searching fungal bioluminescence genes.</title>
        <authorList>
            <person name="Tanaka Y."/>
            <person name="Kasuga D."/>
            <person name="Oba Y."/>
            <person name="Hase S."/>
            <person name="Sato K."/>
            <person name="Oba Y."/>
            <person name="Sakakibara Y."/>
        </authorList>
    </citation>
    <scope>NUCLEOTIDE SEQUENCE</scope>
</reference>
<keyword evidence="13" id="KW-0539">Nucleus</keyword>
<evidence type="ECO:0000256" key="6">
    <source>
        <dbReference type="ARBA" id="ARBA00022454"/>
    </source>
</evidence>
<evidence type="ECO:0000256" key="10">
    <source>
        <dbReference type="ARBA" id="ARBA00022776"/>
    </source>
</evidence>
<organism evidence="18 19">
    <name type="scientific">Mycena chlorophos</name>
    <name type="common">Agaric fungus</name>
    <name type="synonym">Agaricus chlorophos</name>
    <dbReference type="NCBI Taxonomy" id="658473"/>
    <lineage>
        <taxon>Eukaryota</taxon>
        <taxon>Fungi</taxon>
        <taxon>Dikarya</taxon>
        <taxon>Basidiomycota</taxon>
        <taxon>Agaricomycotina</taxon>
        <taxon>Agaricomycetes</taxon>
        <taxon>Agaricomycetidae</taxon>
        <taxon>Agaricales</taxon>
        <taxon>Marasmiineae</taxon>
        <taxon>Mycenaceae</taxon>
        <taxon>Mycena</taxon>
    </lineage>
</organism>
<keyword evidence="6" id="KW-0158">Chromosome</keyword>
<comment type="subcellular location">
    <subcellularLocation>
        <location evidence="3">Chromosome</location>
        <location evidence="3">Centromere</location>
        <location evidence="3">Kinetochore</location>
    </subcellularLocation>
    <subcellularLocation>
        <location evidence="2">Cytoplasm</location>
        <location evidence="2">Cytoskeleton</location>
        <location evidence="2">Spindle</location>
    </subcellularLocation>
    <subcellularLocation>
        <location evidence="1">Nucleus</location>
    </subcellularLocation>
</comment>
<evidence type="ECO:0000256" key="16">
    <source>
        <dbReference type="ARBA" id="ARBA00030566"/>
    </source>
</evidence>
<evidence type="ECO:0000256" key="11">
    <source>
        <dbReference type="ARBA" id="ARBA00022838"/>
    </source>
</evidence>
<comment type="similarity">
    <text evidence="4">Belongs to the DASH complex DAD1 family.</text>
</comment>
<evidence type="ECO:0000313" key="18">
    <source>
        <dbReference type="EMBL" id="GAT50624.1"/>
    </source>
</evidence>
<dbReference type="InterPro" id="IPR036047">
    <property type="entry name" value="F-box-like_dom_sf"/>
</dbReference>
<evidence type="ECO:0000313" key="19">
    <source>
        <dbReference type="Proteomes" id="UP000815677"/>
    </source>
</evidence>
<keyword evidence="15" id="KW-0137">Centromere</keyword>
<evidence type="ECO:0000256" key="8">
    <source>
        <dbReference type="ARBA" id="ARBA00022618"/>
    </source>
</evidence>
<evidence type="ECO:0000256" key="9">
    <source>
        <dbReference type="ARBA" id="ARBA00022701"/>
    </source>
</evidence>
<gene>
    <name evidence="18" type="ORF">MCHLO_07845</name>
</gene>
<dbReference type="InterPro" id="IPR001810">
    <property type="entry name" value="F-box_dom"/>
</dbReference>
<evidence type="ECO:0000256" key="14">
    <source>
        <dbReference type="ARBA" id="ARBA00023306"/>
    </source>
</evidence>
<evidence type="ECO:0000256" key="4">
    <source>
        <dbReference type="ARBA" id="ARBA00010146"/>
    </source>
</evidence>
<evidence type="ECO:0000256" key="7">
    <source>
        <dbReference type="ARBA" id="ARBA00022490"/>
    </source>
</evidence>
<dbReference type="InterPro" id="IPR013958">
    <property type="entry name" value="DASH_Dad1"/>
</dbReference>
<keyword evidence="10" id="KW-0498">Mitosis</keyword>
<dbReference type="PANTHER" id="PTHR28025:SF1">
    <property type="entry name" value="DASH COMPLEX SUBUNIT DAD1"/>
    <property type="match status" value="1"/>
</dbReference>
<keyword evidence="14" id="KW-0131">Cell cycle</keyword>
<evidence type="ECO:0000256" key="15">
    <source>
        <dbReference type="ARBA" id="ARBA00023328"/>
    </source>
</evidence>
<keyword evidence="12" id="KW-0206">Cytoskeleton</keyword>
<keyword evidence="11" id="KW-0995">Kinetochore</keyword>
<proteinExistence type="inferred from homology"/>
<keyword evidence="19" id="KW-1185">Reference proteome</keyword>
<evidence type="ECO:0000256" key="13">
    <source>
        <dbReference type="ARBA" id="ARBA00023242"/>
    </source>
</evidence>
<dbReference type="Gene3D" id="1.20.1280.50">
    <property type="match status" value="1"/>
</dbReference>
<evidence type="ECO:0000256" key="12">
    <source>
        <dbReference type="ARBA" id="ARBA00023212"/>
    </source>
</evidence>
<evidence type="ECO:0000256" key="5">
    <source>
        <dbReference type="ARBA" id="ARBA00020261"/>
    </source>
</evidence>
<dbReference type="PANTHER" id="PTHR28025">
    <property type="entry name" value="DASH COMPLEX SUBUNIT DAD1"/>
    <property type="match status" value="1"/>
</dbReference>
<evidence type="ECO:0000256" key="2">
    <source>
        <dbReference type="ARBA" id="ARBA00004186"/>
    </source>
</evidence>
<evidence type="ECO:0000259" key="17">
    <source>
        <dbReference type="Pfam" id="PF12937"/>
    </source>
</evidence>
<dbReference type="Pfam" id="PF08649">
    <property type="entry name" value="DASH_Dad1"/>
    <property type="match status" value="1"/>
</dbReference>
<keyword evidence="7" id="KW-0963">Cytoplasm</keyword>
<dbReference type="Pfam" id="PF12937">
    <property type="entry name" value="F-box-like"/>
    <property type="match status" value="1"/>
</dbReference>
<protein>
    <recommendedName>
        <fullName evidence="5">DASH complex subunit DAD1</fullName>
    </recommendedName>
    <alternativeName>
        <fullName evidence="16">Outer kinetochore protein DAD1</fullName>
    </alternativeName>
</protein>
<name>A0ABQ0LHN9_MYCCL</name>
<accession>A0ABQ0LHN9</accession>
<evidence type="ECO:0000256" key="1">
    <source>
        <dbReference type="ARBA" id="ARBA00004123"/>
    </source>
</evidence>
<keyword evidence="8" id="KW-0132">Cell division</keyword>